<keyword evidence="4" id="KW-0479">Metal-binding</keyword>
<evidence type="ECO:0000256" key="4">
    <source>
        <dbReference type="ARBA" id="ARBA00022723"/>
    </source>
</evidence>
<dbReference type="InterPro" id="IPR013341">
    <property type="entry name" value="Mandelate_racemase_N_dom"/>
</dbReference>
<dbReference type="InterPro" id="IPR046945">
    <property type="entry name" value="RHMD-like"/>
</dbReference>
<organism evidence="9 10">
    <name type="scientific">Saccharothrix carnea</name>
    <dbReference type="NCBI Taxonomy" id="1280637"/>
    <lineage>
        <taxon>Bacteria</taxon>
        <taxon>Bacillati</taxon>
        <taxon>Actinomycetota</taxon>
        <taxon>Actinomycetes</taxon>
        <taxon>Pseudonocardiales</taxon>
        <taxon>Pseudonocardiaceae</taxon>
        <taxon>Saccharothrix</taxon>
    </lineage>
</organism>
<dbReference type="SUPFAM" id="SSF54826">
    <property type="entry name" value="Enolase N-terminal domain-like"/>
    <property type="match status" value="1"/>
</dbReference>
<reference evidence="9 10" key="1">
    <citation type="submission" date="2018-03" db="EMBL/GenBank/DDBJ databases">
        <title>Genomic Encyclopedia of Type Strains, Phase III (KMG-III): the genomes of soil and plant-associated and newly described type strains.</title>
        <authorList>
            <person name="Whitman W."/>
        </authorList>
    </citation>
    <scope>NUCLEOTIDE SEQUENCE [LARGE SCALE GENOMIC DNA]</scope>
    <source>
        <strain evidence="9 10">CGMCC 4.7097</strain>
    </source>
</reference>
<dbReference type="RefSeq" id="WP_106620075.1">
    <property type="nucleotide sequence ID" value="NZ_PYAX01000023.1"/>
</dbReference>
<sequence length="453" mass="48430">MTAGTDGRGGPAGTTGSGDGDRIVALDVLDIRFPTSRELDGSDAMNPDPDYSAAYVVLRTSNGPEGYGLAFTIGRGNDVQAAAIRSLAHHVVGRPVPETAADLAALSAELVGDSQLRWLGPEKGVAHMALGAVVNAAWDLAARRAGLPLWRFLSGMTPEEIVGLVDFRYLSDALTPDEALDILRRAEPGRAERAAALVRDGYPAYTTSPGWLGYTDDKLAGLARQALADGFDMIKLKVGGSLDDDVRRLGLAREVVGPDVRIAVDANQRWDVGTAIAWMRELAPFDPYWIEEPTSPDDVLAHAAIARAVSPIRVATGEHVQNRVVFKQLLQAGAVDVVQLDACRVGGVNENVAILLLAAKFGVPVCPHAGGVGLCELVRHLAMVDFVAVSGTTEGRVIEWVDHLHEHFTDPAVVRGGRYVAPAEPGFSARLRDETLTDYRYPDGPVWTGLEER</sequence>
<proteinExistence type="predicted"/>
<dbReference type="SUPFAM" id="SSF51604">
    <property type="entry name" value="Enolase C-terminal domain-like"/>
    <property type="match status" value="1"/>
</dbReference>
<dbReference type="SMART" id="SM00922">
    <property type="entry name" value="MR_MLE"/>
    <property type="match status" value="1"/>
</dbReference>
<name>A0A2P8HWR0_SACCR</name>
<evidence type="ECO:0000256" key="6">
    <source>
        <dbReference type="ARBA" id="ARBA00023239"/>
    </source>
</evidence>
<evidence type="ECO:0000313" key="10">
    <source>
        <dbReference type="Proteomes" id="UP000241118"/>
    </source>
</evidence>
<dbReference type="EMBL" id="PYAX01000023">
    <property type="protein sequence ID" value="PSL50673.1"/>
    <property type="molecule type" value="Genomic_DNA"/>
</dbReference>
<comment type="catalytic activity">
    <reaction evidence="1">
        <text>L-fuconate = 2-dehydro-3-deoxy-L-fuconate + H2O</text>
        <dbReference type="Rhea" id="RHEA:22772"/>
        <dbReference type="ChEBI" id="CHEBI:15377"/>
        <dbReference type="ChEBI" id="CHEBI:21291"/>
        <dbReference type="ChEBI" id="CHEBI:37448"/>
        <dbReference type="EC" id="4.2.1.68"/>
    </reaction>
</comment>
<dbReference type="PANTHER" id="PTHR13794:SF58">
    <property type="entry name" value="MITOCHONDRIAL ENOLASE SUPERFAMILY MEMBER 1"/>
    <property type="match status" value="1"/>
</dbReference>
<evidence type="ECO:0000259" key="8">
    <source>
        <dbReference type="SMART" id="SM00922"/>
    </source>
</evidence>
<dbReference type="FunFam" id="3.20.20.120:FF:000007">
    <property type="entry name" value="Mitochondrial enolase superfamily member 1"/>
    <property type="match status" value="1"/>
</dbReference>
<dbReference type="Gene3D" id="3.20.20.120">
    <property type="entry name" value="Enolase-like C-terminal domain"/>
    <property type="match status" value="1"/>
</dbReference>
<dbReference type="OrthoDB" id="5241672at2"/>
<feature type="domain" description="Mandelate racemase/muconate lactonizing enzyme C-terminal" evidence="8">
    <location>
        <begin position="216"/>
        <end position="312"/>
    </location>
</feature>
<dbReference type="SFLD" id="SFLDS00001">
    <property type="entry name" value="Enolase"/>
    <property type="match status" value="1"/>
</dbReference>
<dbReference type="Pfam" id="PF02746">
    <property type="entry name" value="MR_MLE_N"/>
    <property type="match status" value="1"/>
</dbReference>
<evidence type="ECO:0000256" key="2">
    <source>
        <dbReference type="ARBA" id="ARBA00001946"/>
    </source>
</evidence>
<evidence type="ECO:0000256" key="1">
    <source>
        <dbReference type="ARBA" id="ARBA00001737"/>
    </source>
</evidence>
<dbReference type="Proteomes" id="UP000241118">
    <property type="component" value="Unassembled WGS sequence"/>
</dbReference>
<dbReference type="GO" id="GO:0016052">
    <property type="term" value="P:carbohydrate catabolic process"/>
    <property type="evidence" value="ECO:0007669"/>
    <property type="project" value="InterPro"/>
</dbReference>
<dbReference type="PROSITE" id="PS00909">
    <property type="entry name" value="MR_MLE_2"/>
    <property type="match status" value="1"/>
</dbReference>
<dbReference type="GO" id="GO:0050023">
    <property type="term" value="F:L-fuconate dehydratase activity"/>
    <property type="evidence" value="ECO:0007669"/>
    <property type="project" value="UniProtKB-EC"/>
</dbReference>
<dbReference type="SFLD" id="SFLDG00179">
    <property type="entry name" value="mandelate_racemase"/>
    <property type="match status" value="1"/>
</dbReference>
<dbReference type="InterPro" id="IPR013342">
    <property type="entry name" value="Mandelate_racemase_C"/>
</dbReference>
<accession>A0A2P8HWR0</accession>
<dbReference type="InterPro" id="IPR036849">
    <property type="entry name" value="Enolase-like_C_sf"/>
</dbReference>
<dbReference type="SFLD" id="SFLDF00111">
    <property type="entry name" value="L-fuconate_dehydratase"/>
    <property type="match status" value="1"/>
</dbReference>
<dbReference type="InterPro" id="IPR018110">
    <property type="entry name" value="Mandel_Rmase/mucon_lact_enz_CS"/>
</dbReference>
<evidence type="ECO:0000256" key="5">
    <source>
        <dbReference type="ARBA" id="ARBA00022842"/>
    </source>
</evidence>
<dbReference type="EC" id="4.2.1.68" evidence="3"/>
<dbReference type="InterPro" id="IPR029065">
    <property type="entry name" value="Enolase_C-like"/>
</dbReference>
<dbReference type="Pfam" id="PF13378">
    <property type="entry name" value="MR_MLE_C"/>
    <property type="match status" value="1"/>
</dbReference>
<keyword evidence="10" id="KW-1185">Reference proteome</keyword>
<evidence type="ECO:0000256" key="3">
    <source>
        <dbReference type="ARBA" id="ARBA00013142"/>
    </source>
</evidence>
<dbReference type="AlphaFoldDB" id="A0A2P8HWR0"/>
<gene>
    <name evidence="9" type="ORF">B0I31_12330</name>
</gene>
<feature type="region of interest" description="Disordered" evidence="7">
    <location>
        <begin position="1"/>
        <end position="21"/>
    </location>
</feature>
<comment type="cofactor">
    <cofactor evidence="2">
        <name>Mg(2+)</name>
        <dbReference type="ChEBI" id="CHEBI:18420"/>
    </cofactor>
</comment>
<dbReference type="GO" id="GO:0009063">
    <property type="term" value="P:amino acid catabolic process"/>
    <property type="evidence" value="ECO:0007669"/>
    <property type="project" value="InterPro"/>
</dbReference>
<keyword evidence="6" id="KW-0456">Lyase</keyword>
<dbReference type="PANTHER" id="PTHR13794">
    <property type="entry name" value="ENOLASE SUPERFAMILY, MANDELATE RACEMASE"/>
    <property type="match status" value="1"/>
</dbReference>
<evidence type="ECO:0000256" key="7">
    <source>
        <dbReference type="SAM" id="MobiDB-lite"/>
    </source>
</evidence>
<evidence type="ECO:0000313" key="9">
    <source>
        <dbReference type="EMBL" id="PSL50673.1"/>
    </source>
</evidence>
<dbReference type="Gene3D" id="3.30.390.10">
    <property type="entry name" value="Enolase-like, N-terminal domain"/>
    <property type="match status" value="1"/>
</dbReference>
<dbReference type="InterPro" id="IPR029017">
    <property type="entry name" value="Enolase-like_N"/>
</dbReference>
<keyword evidence="5" id="KW-0460">Magnesium</keyword>
<dbReference type="GO" id="GO:0000287">
    <property type="term" value="F:magnesium ion binding"/>
    <property type="evidence" value="ECO:0007669"/>
    <property type="project" value="TreeGrafter"/>
</dbReference>
<feature type="compositionally biased region" description="Gly residues" evidence="7">
    <location>
        <begin position="1"/>
        <end position="18"/>
    </location>
</feature>
<comment type="caution">
    <text evidence="9">The sequence shown here is derived from an EMBL/GenBank/DDBJ whole genome shotgun (WGS) entry which is preliminary data.</text>
</comment>
<dbReference type="InterPro" id="IPR034610">
    <property type="entry name" value="L-fuconate_dehydratase"/>
</dbReference>
<protein>
    <recommendedName>
        <fullName evidence="3">L-fuconate dehydratase</fullName>
        <ecNumber evidence="3">4.2.1.68</ecNumber>
    </recommendedName>
</protein>